<accession>A0A7J9E2X0</accession>
<proteinExistence type="predicted"/>
<sequence>MPLESRASWFSPKCVEAQQLIEHLGVKHCFDTSRESGTK</sequence>
<dbReference type="EMBL" id="JABEZW010000006">
    <property type="protein sequence ID" value="MBA0767362.1"/>
    <property type="molecule type" value="Genomic_DNA"/>
</dbReference>
<organism evidence="1 2">
    <name type="scientific">Gossypium trilobum</name>
    <dbReference type="NCBI Taxonomy" id="34281"/>
    <lineage>
        <taxon>Eukaryota</taxon>
        <taxon>Viridiplantae</taxon>
        <taxon>Streptophyta</taxon>
        <taxon>Embryophyta</taxon>
        <taxon>Tracheophyta</taxon>
        <taxon>Spermatophyta</taxon>
        <taxon>Magnoliopsida</taxon>
        <taxon>eudicotyledons</taxon>
        <taxon>Gunneridae</taxon>
        <taxon>Pentapetalae</taxon>
        <taxon>rosids</taxon>
        <taxon>malvids</taxon>
        <taxon>Malvales</taxon>
        <taxon>Malvaceae</taxon>
        <taxon>Malvoideae</taxon>
        <taxon>Gossypium</taxon>
    </lineage>
</organism>
<comment type="caution">
    <text evidence="1">The sequence shown here is derived from an EMBL/GenBank/DDBJ whole genome shotgun (WGS) entry which is preliminary data.</text>
</comment>
<name>A0A7J9E2X0_9ROSI</name>
<reference evidence="1 2" key="1">
    <citation type="journal article" date="2019" name="Genome Biol. Evol.">
        <title>Insights into the evolution of the New World diploid cottons (Gossypium, subgenus Houzingenia) based on genome sequencing.</title>
        <authorList>
            <person name="Grover C.E."/>
            <person name="Arick M.A. 2nd"/>
            <person name="Thrash A."/>
            <person name="Conover J.L."/>
            <person name="Sanders W.S."/>
            <person name="Peterson D.G."/>
            <person name="Frelichowski J.E."/>
            <person name="Scheffler J.A."/>
            <person name="Scheffler B.E."/>
            <person name="Wendel J.F."/>
        </authorList>
    </citation>
    <scope>NUCLEOTIDE SEQUENCE [LARGE SCALE GENOMIC DNA]</scope>
    <source>
        <strain evidence="1">8</strain>
        <tissue evidence="1">Leaf</tissue>
    </source>
</reference>
<protein>
    <submittedName>
        <fullName evidence="1">Uncharacterized protein</fullName>
    </submittedName>
</protein>
<gene>
    <name evidence="1" type="ORF">Gotri_016254</name>
</gene>
<evidence type="ECO:0000313" key="2">
    <source>
        <dbReference type="Proteomes" id="UP000593568"/>
    </source>
</evidence>
<keyword evidence="2" id="KW-1185">Reference proteome</keyword>
<dbReference type="Proteomes" id="UP000593568">
    <property type="component" value="Unassembled WGS sequence"/>
</dbReference>
<dbReference type="AlphaFoldDB" id="A0A7J9E2X0"/>
<evidence type="ECO:0000313" key="1">
    <source>
        <dbReference type="EMBL" id="MBA0767362.1"/>
    </source>
</evidence>